<dbReference type="STRING" id="1005048.CFU_2924"/>
<reference evidence="1 2" key="2">
    <citation type="journal article" date="2006" name="J. Microbiol. Methods">
        <title>Genomic flank-sequencing of plasposon insertion sites for rapid identification of functional genes.</title>
        <authorList>
            <person name="Leveau J.H."/>
            <person name="Gerards S."/>
            <person name="Fritsche K."/>
            <person name="Zondag G."/>
            <person name="van Veen J.A."/>
        </authorList>
    </citation>
    <scope>NUCLEOTIDE SEQUENCE [LARGE SCALE GENOMIC DNA]</scope>
    <source>
        <strain evidence="1 2">Ter331</strain>
    </source>
</reference>
<dbReference type="InterPro" id="IPR054833">
    <property type="entry name" value="FormamaseFmdA"/>
</dbReference>
<dbReference type="KEGG" id="cfu:CFU_2924"/>
<dbReference type="Proteomes" id="UP000008392">
    <property type="component" value="Chromosome"/>
</dbReference>
<name>G0ACF5_COLFT</name>
<evidence type="ECO:0000313" key="2">
    <source>
        <dbReference type="Proteomes" id="UP000008392"/>
    </source>
</evidence>
<dbReference type="SUPFAM" id="SSF141130">
    <property type="entry name" value="Acetamidase/Formamidase-like"/>
    <property type="match status" value="1"/>
</dbReference>
<keyword evidence="2" id="KW-1185">Reference proteome</keyword>
<organism evidence="1 2">
    <name type="scientific">Collimonas fungivorans (strain Ter331)</name>
    <dbReference type="NCBI Taxonomy" id="1005048"/>
    <lineage>
        <taxon>Bacteria</taxon>
        <taxon>Pseudomonadati</taxon>
        <taxon>Pseudomonadota</taxon>
        <taxon>Betaproteobacteria</taxon>
        <taxon>Burkholderiales</taxon>
        <taxon>Oxalobacteraceae</taxon>
        <taxon>Collimonas</taxon>
    </lineage>
</organism>
<dbReference type="PANTHER" id="PTHR31891">
    <property type="entry name" value="FORMAMIDASE C869.04-RELATED"/>
    <property type="match status" value="1"/>
</dbReference>
<dbReference type="HOGENOM" id="CLU_032013_0_1_4"/>
<proteinExistence type="predicted"/>
<dbReference type="EMBL" id="CP002745">
    <property type="protein sequence ID" value="AEK62750.1"/>
    <property type="molecule type" value="Genomic_DNA"/>
</dbReference>
<dbReference type="eggNOG" id="COG2421">
    <property type="taxonomic scope" value="Bacteria"/>
</dbReference>
<dbReference type="InterPro" id="IPR004304">
    <property type="entry name" value="FmdA_AmdA"/>
</dbReference>
<dbReference type="NCBIfam" id="NF045496">
    <property type="entry name" value="FormamaseFmdA"/>
    <property type="match status" value="1"/>
</dbReference>
<accession>G0ACF5</accession>
<keyword evidence="1" id="KW-0378">Hydrolase</keyword>
<dbReference type="AlphaFoldDB" id="G0ACF5"/>
<reference evidence="1 2" key="1">
    <citation type="journal article" date="2004" name="Environ. Microbiol.">
        <title>Phylogeny-function analysis of (meta)genomic libraries: screening for expression of ribosomal RNA genes by large-insert library fluorescent in situ hybridization (LIL-FISH).</title>
        <authorList>
            <person name="Leveau J.H."/>
            <person name="Gerards S."/>
            <person name="de Boer W."/>
            <person name="van Veen J.A."/>
        </authorList>
    </citation>
    <scope>NUCLEOTIDE SEQUENCE [LARGE SCALE GENOMIC DNA]</scope>
    <source>
        <strain evidence="1 2">Ter331</strain>
    </source>
</reference>
<reference evidence="1 2" key="4">
    <citation type="journal article" date="2010" name="Environ. Microbiol.">
        <title>The bacterial genus Collimonas: mycophagy, weathering and other adaptive solutions to life in oligotrophic soil environments.</title>
        <authorList>
            <person name="Leveau J.H."/>
            <person name="Uroz S."/>
            <person name="de Boer W."/>
        </authorList>
    </citation>
    <scope>NUCLEOTIDE SEQUENCE [LARGE SCALE GENOMIC DNA]</scope>
    <source>
        <strain evidence="1 2">Ter331</strain>
    </source>
</reference>
<dbReference type="Pfam" id="PF03069">
    <property type="entry name" value="FmdA_AmdA"/>
    <property type="match status" value="1"/>
</dbReference>
<reference evidence="1 2" key="3">
    <citation type="journal article" date="2008" name="FEMS Microbiol. Ecol.">
        <title>Identification and characterization of genes underlying chitinolysis in Collimonas fungivorans Ter331.</title>
        <authorList>
            <person name="Fritsche K."/>
            <person name="de Boer W."/>
            <person name="Gerards S."/>
            <person name="van den Berg M."/>
            <person name="van Veen J.A."/>
            <person name="Leveau J.H."/>
        </authorList>
    </citation>
    <scope>NUCLEOTIDE SEQUENCE [LARGE SCALE GENOMIC DNA]</scope>
    <source>
        <strain evidence="1 2">Ter331</strain>
    </source>
</reference>
<dbReference type="GO" id="GO:0004328">
    <property type="term" value="F:formamidase activity"/>
    <property type="evidence" value="ECO:0007669"/>
    <property type="project" value="UniProtKB-EC"/>
</dbReference>
<protein>
    <submittedName>
        <fullName evidence="1">Formamidase</fullName>
        <ecNumber evidence="1">3.5.1.49</ecNumber>
    </submittedName>
</protein>
<dbReference type="PANTHER" id="PTHR31891:SF1">
    <property type="entry name" value="FORMAMIDASE C869.04-RELATED"/>
    <property type="match status" value="1"/>
</dbReference>
<reference evidence="2" key="6">
    <citation type="submission" date="2011-05" db="EMBL/GenBank/DDBJ databases">
        <title>Complete sequence of Collimonas fungivorans Ter331.</title>
        <authorList>
            <person name="Leveau J.H."/>
        </authorList>
    </citation>
    <scope>NUCLEOTIDE SEQUENCE [LARGE SCALE GENOMIC DNA]</scope>
    <source>
        <strain evidence="2">Ter331</strain>
    </source>
</reference>
<reference evidence="1 2" key="5">
    <citation type="journal article" date="2011" name="ISME J.">
        <title>Dual transcriptional profiling of a bacterial/fungal confrontation: Collimonas fungivorans versus Aspergillus niger.</title>
        <authorList>
            <person name="Mela F."/>
            <person name="Fritsche K."/>
            <person name="de Boer W."/>
            <person name="van Veen J.A."/>
            <person name="de Graaff L.H."/>
            <person name="van den Berg M."/>
            <person name="Leveau J.H."/>
        </authorList>
    </citation>
    <scope>NUCLEOTIDE SEQUENCE [LARGE SCALE GENOMIC DNA]</scope>
    <source>
        <strain evidence="1 2">Ter331</strain>
    </source>
</reference>
<gene>
    <name evidence="1" type="primary">fmdA</name>
    <name evidence="1" type="ordered locus">CFU_2924</name>
</gene>
<dbReference type="EC" id="3.5.1.49" evidence="1"/>
<evidence type="ECO:0000313" key="1">
    <source>
        <dbReference type="EMBL" id="AEK62750.1"/>
    </source>
</evidence>
<dbReference type="Gene3D" id="2.60.120.580">
    <property type="entry name" value="Acetamidase/Formamidase-like domains"/>
    <property type="match status" value="2"/>
</dbReference>
<sequence>MSHQEESRMQHFKIKPGVPLAQQAELGHNRWHPDLPFLSSVKPGEAILIESLDFLDAQIQDNDDVSDVRNVDLTRAHPLTGPFHVEGAEPGDLLVIDLLDIKPVTPVGFSGVFSKENGGGFLADTFPDADKAIWDLKGLYATSRHIPGVRIAGLTHPGLMGCLPSHDLLAEWNRREAPLAAKGLAKPPDPSTAVLRGLSGAKFDSMAKEAARTVPPREHGGNTDIKDLSAGTRIFFPVYVKGAGFSMGDLHFSQGDGEIGFCGAIEMDGVSHVGFDLIKGGMAKYNISSPIFMPSIVKPHYEQWLTFEGISVENGVNYYLDATVAYRQACLKAIDYLTHFGYTGSQAYMLLTAAPVEGRIGGIVDIPNCACTVSLPTSIFDQDITPKGMLNDNAYWGRKP</sequence>